<protein>
    <recommendedName>
        <fullName evidence="4">PDZ domain-containing protein</fullName>
    </recommendedName>
</protein>
<evidence type="ECO:0000256" key="1">
    <source>
        <dbReference type="SAM" id="SignalP"/>
    </source>
</evidence>
<dbReference type="Proteomes" id="UP000041254">
    <property type="component" value="Unassembled WGS sequence"/>
</dbReference>
<name>A0A0G4EY75_VITBC</name>
<proteinExistence type="predicted"/>
<feature type="signal peptide" evidence="1">
    <location>
        <begin position="1"/>
        <end position="24"/>
    </location>
</feature>
<dbReference type="SUPFAM" id="SSF50156">
    <property type="entry name" value="PDZ domain-like"/>
    <property type="match status" value="1"/>
</dbReference>
<dbReference type="EMBL" id="CDMY01000349">
    <property type="protein sequence ID" value="CEM04295.1"/>
    <property type="molecule type" value="Genomic_DNA"/>
</dbReference>
<dbReference type="AlphaFoldDB" id="A0A0G4EY75"/>
<keyword evidence="3" id="KW-1185">Reference proteome</keyword>
<dbReference type="InParanoid" id="A0A0G4EY75"/>
<evidence type="ECO:0000313" key="2">
    <source>
        <dbReference type="EMBL" id="CEM04295.1"/>
    </source>
</evidence>
<dbReference type="PANTHER" id="PTHR47661">
    <property type="entry name" value="PHOSPHOGLUCAN PHOSPHATASE LSF1, CHLOROPLASTIC"/>
    <property type="match status" value="1"/>
</dbReference>
<feature type="chain" id="PRO_5005188018" description="PDZ domain-containing protein" evidence="1">
    <location>
        <begin position="25"/>
        <end position="195"/>
    </location>
</feature>
<dbReference type="OMA" id="MWSTRGV"/>
<dbReference type="OrthoDB" id="418269at2759"/>
<evidence type="ECO:0008006" key="4">
    <source>
        <dbReference type="Google" id="ProtNLM"/>
    </source>
</evidence>
<dbReference type="PANTHER" id="PTHR47661:SF2">
    <property type="entry name" value="PHOSPHOGLUCAN PHOSPHATASE LSF1, CHLOROPLASTIC"/>
    <property type="match status" value="1"/>
</dbReference>
<reference evidence="2 3" key="1">
    <citation type="submission" date="2014-11" db="EMBL/GenBank/DDBJ databases">
        <authorList>
            <person name="Zhu J."/>
            <person name="Qi W."/>
            <person name="Song R."/>
        </authorList>
    </citation>
    <scope>NUCLEOTIDE SEQUENCE [LARGE SCALE GENOMIC DNA]</scope>
</reference>
<keyword evidence="1" id="KW-0732">Signal</keyword>
<gene>
    <name evidence="2" type="ORF">Vbra_14019</name>
</gene>
<dbReference type="VEuPathDB" id="CryptoDB:Vbra_14019"/>
<dbReference type="CDD" id="cd00136">
    <property type="entry name" value="PDZ_canonical"/>
    <property type="match status" value="1"/>
</dbReference>
<sequence>MAAIQRLLTTACAALLVFSLGIDAYLPGARIAPDVLSQQQPSRHTSPQTKLHAFRPMDNRAREQRTVGQNQMMIELQKPLGIEWNQDEFGNVYVRKLTPGGNADQSGAIKPGNQLLMVSAAWGDEMWSTKGSGVNMVETAIRNRAQPPVRLVFATPKGQTTGPAVAKTKSDAELLKELQAEEDERKKDKKFFGLF</sequence>
<organism evidence="2 3">
    <name type="scientific">Vitrella brassicaformis (strain CCMP3155)</name>
    <dbReference type="NCBI Taxonomy" id="1169540"/>
    <lineage>
        <taxon>Eukaryota</taxon>
        <taxon>Sar</taxon>
        <taxon>Alveolata</taxon>
        <taxon>Colpodellida</taxon>
        <taxon>Vitrellaceae</taxon>
        <taxon>Vitrella</taxon>
    </lineage>
</organism>
<dbReference type="InterPro" id="IPR036034">
    <property type="entry name" value="PDZ_sf"/>
</dbReference>
<dbReference type="Gene3D" id="2.30.42.10">
    <property type="match status" value="1"/>
</dbReference>
<accession>A0A0G4EY75</accession>
<evidence type="ECO:0000313" key="3">
    <source>
        <dbReference type="Proteomes" id="UP000041254"/>
    </source>
</evidence>